<feature type="chain" id="PRO_5006589227" description="Secreted protein" evidence="1">
    <location>
        <begin position="23"/>
        <end position="122"/>
    </location>
</feature>
<evidence type="ECO:0000256" key="1">
    <source>
        <dbReference type="SAM" id="SignalP"/>
    </source>
</evidence>
<dbReference type="AlphaFoldDB" id="A0A0S1MJ04"/>
<sequence>MSFTKKVLLSICFFAILTISKAALVQPRARCLGDSGIIADDCGSALSQFRLDQGGYVQYNTQGEQRDFGTCRILLKKSVAVSNSGQIAPNDLVQFVSNSLAACNGGTATFEVQDLTVNVIKI</sequence>
<dbReference type="EMBL" id="KT246779">
    <property type="protein sequence ID" value="ALL40870.1"/>
    <property type="molecule type" value="mRNA"/>
</dbReference>
<accession>A0A0S1MJ04</accession>
<organism evidence="2">
    <name type="scientific">Phakopsora pachyrhizi</name>
    <name type="common">Asian soybean rust disease fungus</name>
    <dbReference type="NCBI Taxonomy" id="170000"/>
    <lineage>
        <taxon>Eukaryota</taxon>
        <taxon>Fungi</taxon>
        <taxon>Dikarya</taxon>
        <taxon>Basidiomycota</taxon>
        <taxon>Pucciniomycotina</taxon>
        <taxon>Pucciniomycetes</taxon>
        <taxon>Pucciniales</taxon>
        <taxon>Phakopsoraceae</taxon>
        <taxon>Phakopsora</taxon>
    </lineage>
</organism>
<keyword evidence="1" id="KW-0732">Signal</keyword>
<evidence type="ECO:0008006" key="3">
    <source>
        <dbReference type="Google" id="ProtNLM"/>
    </source>
</evidence>
<evidence type="ECO:0000313" key="2">
    <source>
        <dbReference type="EMBL" id="ALL40870.1"/>
    </source>
</evidence>
<name>A0A0S1MJ04_PHAPC</name>
<reference evidence="2" key="1">
    <citation type="submission" date="2015-07" db="EMBL/GenBank/DDBJ databases">
        <title>Elucidating the P. pachyrhizi secretome and potential effectors.</title>
        <authorList>
            <person name="de Carvalho M.C.C.G."/>
            <person name="Nascimento L.C."/>
            <person name="Darben L.M."/>
            <person name="Polizel-Podanosqui A.M."/>
            <person name="Lopes-Caitar V.S."/>
            <person name="Rocha C.S."/>
            <person name="Qi M."/>
            <person name="Carazolle M."/>
            <person name="Kuwahara M.K."/>
            <person name="Pereira G.A.G."/>
            <person name="Abdelnoor R.V."/>
            <person name="Whitham S.A."/>
            <person name="Marcelino-Guimaraes F.C."/>
        </authorList>
    </citation>
    <scope>NUCLEOTIDE SEQUENCE</scope>
</reference>
<protein>
    <recommendedName>
        <fullName evidence="3">Secreted protein</fullName>
    </recommendedName>
</protein>
<proteinExistence type="evidence at transcript level"/>
<feature type="signal peptide" evidence="1">
    <location>
        <begin position="1"/>
        <end position="22"/>
    </location>
</feature>